<sequence>MSCQGNFEHDNTKIYNYNTIYRHTGQLITVQNPNWKKAGRIVKAVPLFNILGKLVTDIGRAATERAEWSCCQRAYGSTGCKEEYSTRLRCTCCHKDVHTSPPPCKK</sequence>
<gene>
    <name evidence="1" type="ORF">GMARGA_LOCUS30006</name>
</gene>
<reference evidence="1 2" key="1">
    <citation type="submission" date="2021-06" db="EMBL/GenBank/DDBJ databases">
        <authorList>
            <person name="Kallberg Y."/>
            <person name="Tangrot J."/>
            <person name="Rosling A."/>
        </authorList>
    </citation>
    <scope>NUCLEOTIDE SEQUENCE [LARGE SCALE GENOMIC DNA]</scope>
    <source>
        <strain evidence="1 2">120-4 pot B 10/14</strain>
    </source>
</reference>
<evidence type="ECO:0000313" key="2">
    <source>
        <dbReference type="Proteomes" id="UP000789901"/>
    </source>
</evidence>
<protein>
    <submittedName>
        <fullName evidence="1">5157_t:CDS:1</fullName>
    </submittedName>
</protein>
<evidence type="ECO:0000313" key="1">
    <source>
        <dbReference type="EMBL" id="CAG8829527.1"/>
    </source>
</evidence>
<accession>A0ABN7WEX9</accession>
<name>A0ABN7WEX9_GIGMA</name>
<feature type="non-terminal residue" evidence="1">
    <location>
        <position position="106"/>
    </location>
</feature>
<keyword evidence="2" id="KW-1185">Reference proteome</keyword>
<comment type="caution">
    <text evidence="1">The sequence shown here is derived from an EMBL/GenBank/DDBJ whole genome shotgun (WGS) entry which is preliminary data.</text>
</comment>
<proteinExistence type="predicted"/>
<dbReference type="EMBL" id="CAJVQB010041461">
    <property type="protein sequence ID" value="CAG8829527.1"/>
    <property type="molecule type" value="Genomic_DNA"/>
</dbReference>
<organism evidence="1 2">
    <name type="scientific">Gigaspora margarita</name>
    <dbReference type="NCBI Taxonomy" id="4874"/>
    <lineage>
        <taxon>Eukaryota</taxon>
        <taxon>Fungi</taxon>
        <taxon>Fungi incertae sedis</taxon>
        <taxon>Mucoromycota</taxon>
        <taxon>Glomeromycotina</taxon>
        <taxon>Glomeromycetes</taxon>
        <taxon>Diversisporales</taxon>
        <taxon>Gigasporaceae</taxon>
        <taxon>Gigaspora</taxon>
    </lineage>
</organism>
<dbReference type="Proteomes" id="UP000789901">
    <property type="component" value="Unassembled WGS sequence"/>
</dbReference>